<name>A0ABT5B6K7_9BACT</name>
<dbReference type="RefSeq" id="WP_271998022.1">
    <property type="nucleotide sequence ID" value="NZ_JAQNDN010000004.1"/>
</dbReference>
<organism evidence="1 2">
    <name type="scientific">Nannocystis radixulma</name>
    <dbReference type="NCBI Taxonomy" id="2995305"/>
    <lineage>
        <taxon>Bacteria</taxon>
        <taxon>Pseudomonadati</taxon>
        <taxon>Myxococcota</taxon>
        <taxon>Polyangia</taxon>
        <taxon>Nannocystales</taxon>
        <taxon>Nannocystaceae</taxon>
        <taxon>Nannocystis</taxon>
    </lineage>
</organism>
<dbReference type="EMBL" id="JAQNDN010000004">
    <property type="protein sequence ID" value="MDC0668661.1"/>
    <property type="molecule type" value="Genomic_DNA"/>
</dbReference>
<protein>
    <recommendedName>
        <fullName evidence="3">Secreted protein</fullName>
    </recommendedName>
</protein>
<evidence type="ECO:0008006" key="3">
    <source>
        <dbReference type="Google" id="ProtNLM"/>
    </source>
</evidence>
<sequence>MKRSSSSTSLHGSTTPVELLVGLSVTLFVEELVGSPVELLVEVPVAPAVVVEEPLSVCVLSPAGGSG</sequence>
<evidence type="ECO:0000313" key="1">
    <source>
        <dbReference type="EMBL" id="MDC0668661.1"/>
    </source>
</evidence>
<proteinExistence type="predicted"/>
<accession>A0ABT5B6K7</accession>
<reference evidence="1 2" key="1">
    <citation type="submission" date="2022-11" db="EMBL/GenBank/DDBJ databases">
        <title>Minimal conservation of predation-associated metabolite biosynthetic gene clusters underscores biosynthetic potential of Myxococcota including descriptions for ten novel species: Archangium lansinium sp. nov., Myxococcus landrumus sp. nov., Nannocystis bai.</title>
        <authorList>
            <person name="Ahearne A."/>
            <person name="Stevens C."/>
            <person name="Dowd S."/>
        </authorList>
    </citation>
    <scope>NUCLEOTIDE SEQUENCE [LARGE SCALE GENOMIC DNA]</scope>
    <source>
        <strain evidence="1 2">NCELM</strain>
    </source>
</reference>
<gene>
    <name evidence="1" type="ORF">POL58_12965</name>
</gene>
<dbReference type="Proteomes" id="UP001217838">
    <property type="component" value="Unassembled WGS sequence"/>
</dbReference>
<comment type="caution">
    <text evidence="1">The sequence shown here is derived from an EMBL/GenBank/DDBJ whole genome shotgun (WGS) entry which is preliminary data.</text>
</comment>
<keyword evidence="2" id="KW-1185">Reference proteome</keyword>
<evidence type="ECO:0000313" key="2">
    <source>
        <dbReference type="Proteomes" id="UP001217838"/>
    </source>
</evidence>